<name>A0A6V8NG31_9BACT</name>
<gene>
    <name evidence="1" type="ORF">GMLC_42860</name>
</gene>
<sequence length="307" mass="34566">MAGTAKTFVIASRSGRMANRLVLFANFLAFAEERGHRVVNFSFHSYADFFETTRKDVFCQYPVPERSSLLDCAPVAGFLKKTRLPYQTVRGLNWLNRKLPLAGNALVTLLEEPGAEVTWLDSPAVDAVLDPARLVLVQGWRFRAPEWVERHAGVIRDYFRPVAAFEEAAERSVQPLRREADLVVGVHVRHGDYPTLNGGQFYYPTSRYAEWMHELAEQFPGQRLAFLICSDEQRTPAEFPGLTVGFGPGTPVGDLTALAGCDLILGPMSTFSQWSSFYGNKPLFHLMSRADRVERERFTVSYLAEIP</sequence>
<reference evidence="2" key="1">
    <citation type="submission" date="2020-06" db="EMBL/GenBank/DDBJ databases">
        <title>Draft genomic sequecing of Geomonas sp. Red745.</title>
        <authorList>
            <person name="Itoh H."/>
            <person name="Xu Z.X."/>
            <person name="Ushijima N."/>
            <person name="Masuda Y."/>
            <person name="Shiratori Y."/>
            <person name="Senoo K."/>
        </authorList>
    </citation>
    <scope>NUCLEOTIDE SEQUENCE [LARGE SCALE GENOMIC DNA]</scope>
    <source>
        <strain evidence="2">Red745</strain>
    </source>
</reference>
<evidence type="ECO:0008006" key="3">
    <source>
        <dbReference type="Google" id="ProtNLM"/>
    </source>
</evidence>
<proteinExistence type="predicted"/>
<protein>
    <recommendedName>
        <fullName evidence="3">Alpha-1,2-fucosyltransferase</fullName>
    </recommendedName>
</protein>
<dbReference type="EMBL" id="BLXZ01000011">
    <property type="protein sequence ID" value="GFO70707.1"/>
    <property type="molecule type" value="Genomic_DNA"/>
</dbReference>
<keyword evidence="2" id="KW-1185">Reference proteome</keyword>
<evidence type="ECO:0000313" key="2">
    <source>
        <dbReference type="Proteomes" id="UP000587586"/>
    </source>
</evidence>
<dbReference type="Proteomes" id="UP000587586">
    <property type="component" value="Unassembled WGS sequence"/>
</dbReference>
<organism evidence="1 2">
    <name type="scientific">Geomonas limicola</name>
    <dbReference type="NCBI Taxonomy" id="2740186"/>
    <lineage>
        <taxon>Bacteria</taxon>
        <taxon>Pseudomonadati</taxon>
        <taxon>Thermodesulfobacteriota</taxon>
        <taxon>Desulfuromonadia</taxon>
        <taxon>Geobacterales</taxon>
        <taxon>Geobacteraceae</taxon>
        <taxon>Geomonas</taxon>
    </lineage>
</organism>
<accession>A0A6V8NG31</accession>
<evidence type="ECO:0000313" key="1">
    <source>
        <dbReference type="EMBL" id="GFO70707.1"/>
    </source>
</evidence>
<comment type="caution">
    <text evidence="1">The sequence shown here is derived from an EMBL/GenBank/DDBJ whole genome shotgun (WGS) entry which is preliminary data.</text>
</comment>
<dbReference type="AlphaFoldDB" id="A0A6V8NG31"/>
<dbReference type="RefSeq" id="WP_183363314.1">
    <property type="nucleotide sequence ID" value="NZ_BLXZ01000011.1"/>
</dbReference>